<keyword evidence="2" id="KW-0472">Membrane</keyword>
<organism evidence="3 4">
    <name type="scientific">Setaria viridis</name>
    <name type="common">Green bristlegrass</name>
    <name type="synonym">Setaria italica subsp. viridis</name>
    <dbReference type="NCBI Taxonomy" id="4556"/>
    <lineage>
        <taxon>Eukaryota</taxon>
        <taxon>Viridiplantae</taxon>
        <taxon>Streptophyta</taxon>
        <taxon>Embryophyta</taxon>
        <taxon>Tracheophyta</taxon>
        <taxon>Spermatophyta</taxon>
        <taxon>Magnoliopsida</taxon>
        <taxon>Liliopsida</taxon>
        <taxon>Poales</taxon>
        <taxon>Poaceae</taxon>
        <taxon>PACMAD clade</taxon>
        <taxon>Panicoideae</taxon>
        <taxon>Panicodae</taxon>
        <taxon>Paniceae</taxon>
        <taxon>Cenchrinae</taxon>
        <taxon>Setaria</taxon>
    </lineage>
</organism>
<gene>
    <name evidence="3" type="ORF">SEVIR_2G103500v2</name>
</gene>
<feature type="region of interest" description="Disordered" evidence="1">
    <location>
        <begin position="1"/>
        <end position="20"/>
    </location>
</feature>
<evidence type="ECO:0008006" key="5">
    <source>
        <dbReference type="Google" id="ProtNLM"/>
    </source>
</evidence>
<protein>
    <recommendedName>
        <fullName evidence="5">Zinc finger GRF-type domain-containing protein</fullName>
    </recommendedName>
</protein>
<reference evidence="3" key="1">
    <citation type="submission" date="2019-03" db="EMBL/GenBank/DDBJ databases">
        <title>WGS assembly of Setaria viridis.</title>
        <authorList>
            <person name="Huang P."/>
            <person name="Jenkins J."/>
            <person name="Grimwood J."/>
            <person name="Barry K."/>
            <person name="Healey A."/>
            <person name="Mamidi S."/>
            <person name="Sreedasyam A."/>
            <person name="Shu S."/>
            <person name="Feldman M."/>
            <person name="Wu J."/>
            <person name="Yu Y."/>
            <person name="Chen C."/>
            <person name="Johnson J."/>
            <person name="Rokhsar D."/>
            <person name="Baxter I."/>
            <person name="Schmutz J."/>
            <person name="Brutnell T."/>
            <person name="Kellogg E."/>
        </authorList>
    </citation>
    <scope>NUCLEOTIDE SEQUENCE [LARGE SCALE GENOMIC DNA]</scope>
</reference>
<evidence type="ECO:0000313" key="4">
    <source>
        <dbReference type="Proteomes" id="UP000298652"/>
    </source>
</evidence>
<dbReference type="EMBL" id="CM016553">
    <property type="protein sequence ID" value="TKW31399.1"/>
    <property type="molecule type" value="Genomic_DNA"/>
</dbReference>
<dbReference type="AlphaFoldDB" id="A0A4U6VU25"/>
<dbReference type="PANTHER" id="PTHR33248">
    <property type="entry name" value="ZINC ION-BINDING PROTEIN"/>
    <property type="match status" value="1"/>
</dbReference>
<proteinExistence type="predicted"/>
<dbReference type="Proteomes" id="UP000298652">
    <property type="component" value="Chromosome 2"/>
</dbReference>
<sequence>MASTASGSSSQLSASSVPSAGDDGICWSPVAYQEGPLDYEPAIYCRCKKKATRWISWSILNPGRRYFACMRRWAGGCKFWKWYDDDNTSPFVWGLAKENAKLRASISEARAQIDQQLVQRETDWRTVAEKEDQVIALSDKVKKFQRYRVLLLSALFGYVGVVLGMMFK</sequence>
<accession>A0A4U6VU25</accession>
<name>A0A4U6VU25_SETVI</name>
<keyword evidence="2" id="KW-1133">Transmembrane helix</keyword>
<evidence type="ECO:0000256" key="1">
    <source>
        <dbReference type="SAM" id="MobiDB-lite"/>
    </source>
</evidence>
<feature type="transmembrane region" description="Helical" evidence="2">
    <location>
        <begin position="149"/>
        <end position="167"/>
    </location>
</feature>
<keyword evidence="2" id="KW-0812">Transmembrane</keyword>
<evidence type="ECO:0000256" key="2">
    <source>
        <dbReference type="SAM" id="Phobius"/>
    </source>
</evidence>
<dbReference type="OMA" id="ATRWISW"/>
<keyword evidence="4" id="KW-1185">Reference proteome</keyword>
<evidence type="ECO:0000313" key="3">
    <source>
        <dbReference type="EMBL" id="TKW31399.1"/>
    </source>
</evidence>
<dbReference type="Gramene" id="TKW31399">
    <property type="protein sequence ID" value="TKW31399"/>
    <property type="gene ID" value="SEVIR_2G103500v2"/>
</dbReference>